<dbReference type="InterPro" id="IPR025161">
    <property type="entry name" value="IS402-like_dom"/>
</dbReference>
<evidence type="ECO:0000313" key="4">
    <source>
        <dbReference type="EMBL" id="XAE47604.1"/>
    </source>
</evidence>
<feature type="domain" description="Insertion element IS402-like" evidence="3">
    <location>
        <begin position="7"/>
        <end position="85"/>
    </location>
</feature>
<dbReference type="Proteomes" id="UP001448498">
    <property type="component" value="Chromosome 1"/>
</dbReference>
<dbReference type="InterPro" id="IPR002559">
    <property type="entry name" value="Transposase_11"/>
</dbReference>
<sequence>MTRPIIDDELWALIEPLLPPAKPRRFRYPGRKPVADRAALTGILFVLKSGIRWNELPAEMGCGSGISCWRRLRDWQQVGVWDRLHEILLAKLRAADRIDFSRVVIDSTSVRAVGAGGKTGPNPTDRARPGSKHHVATDANGTPLAIILTGANRNDITQLLPLVDAIPPVRGLRGRPLRKSGRIYADRAYDHDKYRRPLHAAGIPTSIARRGEPHGSGLGKVRWVVERTNAWLHGFRRLRTRFERRADIHEGLLKLACCLICWRTLQRPDDSF</sequence>
<proteinExistence type="predicted"/>
<dbReference type="PANTHER" id="PTHR30007">
    <property type="entry name" value="PHP DOMAIN PROTEIN"/>
    <property type="match status" value="1"/>
</dbReference>
<dbReference type="PANTHER" id="PTHR30007:SF1">
    <property type="entry name" value="BLR1914 PROTEIN"/>
    <property type="match status" value="1"/>
</dbReference>
<keyword evidence="5" id="KW-1185">Reference proteome</keyword>
<evidence type="ECO:0000313" key="5">
    <source>
        <dbReference type="Proteomes" id="UP001448498"/>
    </source>
</evidence>
<evidence type="ECO:0000259" key="2">
    <source>
        <dbReference type="Pfam" id="PF01609"/>
    </source>
</evidence>
<feature type="region of interest" description="Disordered" evidence="1">
    <location>
        <begin position="114"/>
        <end position="136"/>
    </location>
</feature>
<dbReference type="EMBL" id="CP109821">
    <property type="protein sequence ID" value="XAE47604.1"/>
    <property type="molecule type" value="Genomic_DNA"/>
</dbReference>
<evidence type="ECO:0000256" key="1">
    <source>
        <dbReference type="SAM" id="MobiDB-lite"/>
    </source>
</evidence>
<name>A0ABZ3DFN7_9BURK</name>
<reference evidence="4 5" key="1">
    <citation type="submission" date="2022-10" db="EMBL/GenBank/DDBJ databases">
        <title>Genomic of Burkholderia cepacia PN-1.</title>
        <authorList>
            <person name="Yang Y."/>
            <person name="Guan H."/>
            <person name="Huang J."/>
        </authorList>
    </citation>
    <scope>NUCLEOTIDE SEQUENCE [LARGE SCALE GENOMIC DNA]</scope>
    <source>
        <strain evidence="4 5">PN-1</strain>
    </source>
</reference>
<dbReference type="RefSeq" id="WP_342702881.1">
    <property type="nucleotide sequence ID" value="NZ_CP109821.1"/>
</dbReference>
<gene>
    <name evidence="4" type="ORF">OHZ10_14790</name>
</gene>
<dbReference type="NCBIfam" id="NF033580">
    <property type="entry name" value="transpos_IS5_3"/>
    <property type="match status" value="1"/>
</dbReference>
<feature type="domain" description="Transposase IS4-like" evidence="2">
    <location>
        <begin position="101"/>
        <end position="260"/>
    </location>
</feature>
<dbReference type="Pfam" id="PF01609">
    <property type="entry name" value="DDE_Tnp_1"/>
    <property type="match status" value="1"/>
</dbReference>
<organism evidence="4 5">
    <name type="scientific">Burkholderia arboris</name>
    <dbReference type="NCBI Taxonomy" id="488730"/>
    <lineage>
        <taxon>Bacteria</taxon>
        <taxon>Pseudomonadati</taxon>
        <taxon>Pseudomonadota</taxon>
        <taxon>Betaproteobacteria</taxon>
        <taxon>Burkholderiales</taxon>
        <taxon>Burkholderiaceae</taxon>
        <taxon>Burkholderia</taxon>
        <taxon>Burkholderia cepacia complex</taxon>
    </lineage>
</organism>
<evidence type="ECO:0000259" key="3">
    <source>
        <dbReference type="Pfam" id="PF13340"/>
    </source>
</evidence>
<dbReference type="Pfam" id="PF13340">
    <property type="entry name" value="DUF4096"/>
    <property type="match status" value="1"/>
</dbReference>
<accession>A0ABZ3DFN7</accession>
<protein>
    <submittedName>
        <fullName evidence="4">IS5 family transposase</fullName>
    </submittedName>
</protein>